<reference evidence="1" key="1">
    <citation type="submission" date="2025-08" db="UniProtKB">
        <authorList>
            <consortium name="Ensembl"/>
        </authorList>
    </citation>
    <scope>IDENTIFICATION</scope>
</reference>
<evidence type="ECO:0000313" key="1">
    <source>
        <dbReference type="Ensembl" id="ENSSSCP00035004023.1"/>
    </source>
</evidence>
<dbReference type="Ensembl" id="ENSSSCT00035011798.1">
    <property type="protein sequence ID" value="ENSSSCP00035004023.1"/>
    <property type="gene ID" value="ENSSSCG00035009390.1"/>
</dbReference>
<protein>
    <submittedName>
        <fullName evidence="1">Uncharacterized protein</fullName>
    </submittedName>
</protein>
<evidence type="ECO:0000313" key="2">
    <source>
        <dbReference type="Proteomes" id="UP000694720"/>
    </source>
</evidence>
<sequence length="389" mass="44151">FKLELFDAIVNEVKCPLCPLSSQSPMAIEIGHYFQHTNIVGLRRGSDPALLWLWRRPVATAPIRPLAWEPPYAAGAAQEIKSLTLKAGILLKGETEEPLGQHCQIYSSHEAVFMCSPCVRAPERRAGRAPAESVLQEGKWKGHLAVWSLSGQHGRFHKSSEGIYKRSRQQKLRQCTSKEVMLWDQKKWKKTKTKKQPKGSRLSGVSVAHAFSVLRHDEGESGRKVELNQKSVTKLGKILGRFIRTLKGTSQRPERQLWQKLWPQSMLTGSFRIRPEIPQPLSLECFYTCVVQGSKELLASNLREVRLSVTVSFSNMIISSSSKCCRYISEQQKRPPKPEISLRFPVVLSNNCASWGRRQWEVTSNDRGLEQSGQCREECVTRKHVVHMS</sequence>
<accession>A0A8D0YNA3</accession>
<dbReference type="AlphaFoldDB" id="A0A8D0YNA3"/>
<dbReference type="InterPro" id="IPR013320">
    <property type="entry name" value="ConA-like_dom_sf"/>
</dbReference>
<name>A0A8D0YNA3_PIG</name>
<proteinExistence type="predicted"/>
<dbReference type="SUPFAM" id="SSF49899">
    <property type="entry name" value="Concanavalin A-like lectins/glucanases"/>
    <property type="match status" value="1"/>
</dbReference>
<organism evidence="1 2">
    <name type="scientific">Sus scrofa</name>
    <name type="common">Pig</name>
    <dbReference type="NCBI Taxonomy" id="9823"/>
    <lineage>
        <taxon>Eukaryota</taxon>
        <taxon>Metazoa</taxon>
        <taxon>Chordata</taxon>
        <taxon>Craniata</taxon>
        <taxon>Vertebrata</taxon>
        <taxon>Euteleostomi</taxon>
        <taxon>Mammalia</taxon>
        <taxon>Eutheria</taxon>
        <taxon>Laurasiatheria</taxon>
        <taxon>Artiodactyla</taxon>
        <taxon>Suina</taxon>
        <taxon>Suidae</taxon>
        <taxon>Sus</taxon>
    </lineage>
</organism>
<dbReference type="Proteomes" id="UP000694720">
    <property type="component" value="Unplaced"/>
</dbReference>